<dbReference type="Proteomes" id="UP000298337">
    <property type="component" value="Unassembled WGS sequence"/>
</dbReference>
<dbReference type="RefSeq" id="WP_135436901.1">
    <property type="nucleotide sequence ID" value="NZ_SRLA01000007.1"/>
</dbReference>
<sequence>MKRFPKMLLLAMLALASASSLSSCEDNNDNAPTQQEPSGPTDAAGRVILSGEISANRTLRANEKYLLQGFVYVTNGTTLTIEPGTKIFGDQTTKGALIIEKGGKIIAEGTQANPIVFTSAKAPGSRNYGDWGGLVLVGNAPINRSTTATEMEGGIRGNFGGSNAADNSGSLKYVRIEFAGIPLSTTANSEINGLTMYGVGSGTQIDYVQVSYSGDDSYEWFGGTVNAKHLIAYRGFDDDFDTDFGYTGKVQYGLSLRDPQFADQSGSNGFESDNFNPGTPATSDFNGLPLTAPVFSNMSVFVTGGTPPATQQSGSGVYQSALHLRRNTSTSVYNSVFVGYPEGLRLDGTPTWANVQSGGLNLAGVVLANTTRPLRAANNTGSGAFTDADVETWFNATGKNNSVVNAAGLSSLGLNTNTFTLTGPNFLLNSGSPLLSGAVFTGKADDSFFEKVTYRGAFNGSTNWAQGWTNFDPQTTTY</sequence>
<keyword evidence="2" id="KW-0732">Signal</keyword>
<evidence type="ECO:0000256" key="2">
    <source>
        <dbReference type="SAM" id="SignalP"/>
    </source>
</evidence>
<feature type="chain" id="PRO_5021413861" evidence="2">
    <location>
        <begin position="23"/>
        <end position="478"/>
    </location>
</feature>
<reference evidence="3 4" key="1">
    <citation type="submission" date="2019-04" db="EMBL/GenBank/DDBJ databases">
        <authorList>
            <person name="Feng G."/>
            <person name="Zhang J."/>
            <person name="Zhu H."/>
        </authorList>
    </citation>
    <scope>NUCLEOTIDE SEQUENCE [LARGE SCALE GENOMIC DNA]</scope>
    <source>
        <strain evidence="3 4">92R-1</strain>
    </source>
</reference>
<proteinExistence type="predicted"/>
<organism evidence="3 4">
    <name type="scientific">Hymenobacter fodinae</name>
    <dbReference type="NCBI Taxonomy" id="2510796"/>
    <lineage>
        <taxon>Bacteria</taxon>
        <taxon>Pseudomonadati</taxon>
        <taxon>Bacteroidota</taxon>
        <taxon>Cytophagia</taxon>
        <taxon>Cytophagales</taxon>
        <taxon>Hymenobacteraceae</taxon>
        <taxon>Hymenobacter</taxon>
    </lineage>
</organism>
<dbReference type="PANTHER" id="PTHR41339:SF1">
    <property type="entry name" value="SECRETED PROTEIN"/>
    <property type="match status" value="1"/>
</dbReference>
<protein>
    <submittedName>
        <fullName evidence="3">Cell shape-determining protein MreB</fullName>
    </submittedName>
</protein>
<dbReference type="OrthoDB" id="1521716at2"/>
<feature type="region of interest" description="Disordered" evidence="1">
    <location>
        <begin position="23"/>
        <end position="43"/>
    </location>
</feature>
<gene>
    <name evidence="3" type="ORF">EU556_24640</name>
</gene>
<evidence type="ECO:0000256" key="1">
    <source>
        <dbReference type="SAM" id="MobiDB-lite"/>
    </source>
</evidence>
<dbReference type="PROSITE" id="PS51257">
    <property type="entry name" value="PROKAR_LIPOPROTEIN"/>
    <property type="match status" value="1"/>
</dbReference>
<feature type="signal peptide" evidence="2">
    <location>
        <begin position="1"/>
        <end position="22"/>
    </location>
</feature>
<accession>A0A4Z0NZ24</accession>
<dbReference type="EMBL" id="SRLA01000007">
    <property type="protein sequence ID" value="TGE03801.1"/>
    <property type="molecule type" value="Genomic_DNA"/>
</dbReference>
<comment type="caution">
    <text evidence="3">The sequence shown here is derived from an EMBL/GenBank/DDBJ whole genome shotgun (WGS) entry which is preliminary data.</text>
</comment>
<feature type="compositionally biased region" description="Polar residues" evidence="1">
    <location>
        <begin position="29"/>
        <end position="38"/>
    </location>
</feature>
<evidence type="ECO:0000313" key="3">
    <source>
        <dbReference type="EMBL" id="TGE03801.1"/>
    </source>
</evidence>
<evidence type="ECO:0000313" key="4">
    <source>
        <dbReference type="Proteomes" id="UP000298337"/>
    </source>
</evidence>
<name>A0A4Z0NZ24_9BACT</name>
<keyword evidence="4" id="KW-1185">Reference proteome</keyword>
<dbReference type="PANTHER" id="PTHR41339">
    <property type="entry name" value="LIPL48"/>
    <property type="match status" value="1"/>
</dbReference>
<dbReference type="AlphaFoldDB" id="A0A4Z0NZ24"/>